<organism evidence="13 14">
    <name type="scientific">Dictyocaulus viviparus</name>
    <name type="common">Bovine lungworm</name>
    <dbReference type="NCBI Taxonomy" id="29172"/>
    <lineage>
        <taxon>Eukaryota</taxon>
        <taxon>Metazoa</taxon>
        <taxon>Ecdysozoa</taxon>
        <taxon>Nematoda</taxon>
        <taxon>Chromadorea</taxon>
        <taxon>Rhabditida</taxon>
        <taxon>Rhabditina</taxon>
        <taxon>Rhabditomorpha</taxon>
        <taxon>Strongyloidea</taxon>
        <taxon>Metastrongylidae</taxon>
        <taxon>Dictyocaulus</taxon>
    </lineage>
</organism>
<dbReference type="PANTHER" id="PTHR20900">
    <property type="entry name" value="NADH:UBIQUINONE OXIDOREDUCTASE B18-LIKE SUBUNIT"/>
    <property type="match status" value="1"/>
</dbReference>
<dbReference type="Proteomes" id="UP000053766">
    <property type="component" value="Unassembled WGS sequence"/>
</dbReference>
<dbReference type="GO" id="GO:0005743">
    <property type="term" value="C:mitochondrial inner membrane"/>
    <property type="evidence" value="ECO:0007669"/>
    <property type="project" value="UniProtKB-SubCell"/>
</dbReference>
<evidence type="ECO:0000313" key="13">
    <source>
        <dbReference type="EMBL" id="KJH49979.1"/>
    </source>
</evidence>
<evidence type="ECO:0000256" key="4">
    <source>
        <dbReference type="ARBA" id="ARBA00008006"/>
    </source>
</evidence>
<comment type="similarity">
    <text evidence="4">Belongs to the complex I NDUFB7 subunit family.</text>
</comment>
<evidence type="ECO:0000256" key="8">
    <source>
        <dbReference type="ARBA" id="ARBA00022792"/>
    </source>
</evidence>
<keyword evidence="7" id="KW-0679">Respiratory chain</keyword>
<evidence type="ECO:0000256" key="1">
    <source>
        <dbReference type="ARBA" id="ARBA00003195"/>
    </source>
</evidence>
<protein>
    <recommendedName>
        <fullName evidence="5">NADH dehydrogenase [ubiquinone] 1 beta subcomplex subunit 7</fullName>
    </recommendedName>
</protein>
<dbReference type="STRING" id="29172.A0A0D8Y1Q4"/>
<dbReference type="Gene3D" id="1.25.10.10">
    <property type="entry name" value="Leucine-rich Repeat Variant"/>
    <property type="match status" value="1"/>
</dbReference>
<keyword evidence="10" id="KW-0496">Mitochondrion</keyword>
<dbReference type="InterPro" id="IPR008698">
    <property type="entry name" value="NDUB7"/>
</dbReference>
<dbReference type="EMBL" id="KN716218">
    <property type="protein sequence ID" value="KJH49979.1"/>
    <property type="molecule type" value="Genomic_DNA"/>
</dbReference>
<dbReference type="PANTHER" id="PTHR20900:SF0">
    <property type="entry name" value="NADH DEHYDROGENASE [UBIQUINONE] 1 BETA SUBCOMPLEX SUBUNIT 7"/>
    <property type="match status" value="1"/>
</dbReference>
<keyword evidence="11" id="KW-0472">Membrane</keyword>
<evidence type="ECO:0000256" key="9">
    <source>
        <dbReference type="ARBA" id="ARBA00022982"/>
    </source>
</evidence>
<dbReference type="InterPro" id="IPR016024">
    <property type="entry name" value="ARM-type_fold"/>
</dbReference>
<comment type="function">
    <text evidence="1">Accessory subunit of the mitochondrial membrane respiratory chain NADH dehydrogenase (Complex I), that is believed not to be involved in catalysis. Complex I functions in the transfer of electrons from NADH to the respiratory chain. The immediate electron acceptor for the enzyme is believed to be ubiquinone.</text>
</comment>
<keyword evidence="13" id="KW-0830">Ubiquinone</keyword>
<reference evidence="14" key="2">
    <citation type="journal article" date="2016" name="Sci. Rep.">
        <title>Dictyocaulus viviparus genome, variome and transcriptome elucidate lungworm biology and support future intervention.</title>
        <authorList>
            <person name="McNulty S.N."/>
            <person name="Strube C."/>
            <person name="Rosa B.A."/>
            <person name="Martin J.C."/>
            <person name="Tyagi R."/>
            <person name="Choi Y.J."/>
            <person name="Wang Q."/>
            <person name="Hallsworth Pepin K."/>
            <person name="Zhang X."/>
            <person name="Ozersky P."/>
            <person name="Wilson R.K."/>
            <person name="Sternberg P.W."/>
            <person name="Gasser R.B."/>
            <person name="Mitreva M."/>
        </authorList>
    </citation>
    <scope>NUCLEOTIDE SEQUENCE [LARGE SCALE GENOMIC DNA]</scope>
    <source>
        <strain evidence="14">HannoverDv2000</strain>
    </source>
</reference>
<gene>
    <name evidence="13" type="ORF">DICVIV_03852</name>
</gene>
<dbReference type="InterPro" id="IPR011989">
    <property type="entry name" value="ARM-like"/>
</dbReference>
<evidence type="ECO:0000256" key="2">
    <source>
        <dbReference type="ARBA" id="ARBA00004569"/>
    </source>
</evidence>
<evidence type="ECO:0000256" key="7">
    <source>
        <dbReference type="ARBA" id="ARBA00022660"/>
    </source>
</evidence>
<keyword evidence="14" id="KW-1185">Reference proteome</keyword>
<reference evidence="13 14" key="1">
    <citation type="submission" date="2013-11" db="EMBL/GenBank/DDBJ databases">
        <title>Draft genome of the bovine lungworm Dictyocaulus viviparus.</title>
        <authorList>
            <person name="Mitreva M."/>
        </authorList>
    </citation>
    <scope>NUCLEOTIDE SEQUENCE [LARGE SCALE GENOMIC DNA]</scope>
    <source>
        <strain evidence="13 14">HannoverDv2000</strain>
    </source>
</reference>
<evidence type="ECO:0000256" key="5">
    <source>
        <dbReference type="ARBA" id="ARBA00018677"/>
    </source>
</evidence>
<comment type="subcellular location">
    <subcellularLocation>
        <location evidence="3">Mitochondrion inner membrane</location>
        <topology evidence="3">Peripheral membrane protein</topology>
    </subcellularLocation>
    <subcellularLocation>
        <location evidence="2">Mitochondrion intermembrane space</location>
    </subcellularLocation>
</comment>
<evidence type="ECO:0000256" key="3">
    <source>
        <dbReference type="ARBA" id="ARBA00004637"/>
    </source>
</evidence>
<dbReference type="OrthoDB" id="268414at2759"/>
<keyword evidence="8" id="KW-0999">Mitochondrion inner membrane</keyword>
<dbReference type="AlphaFoldDB" id="A0A0D8Y1Q4"/>
<sequence length="388" mass="44232">MGTKLSVSIEATTNPEIAPRTDRPPTFDPQYGFAKPRKVREMKATWEEMDQFKLTRGQRDYCAHLLINLMKCQRARAPFAGYFCGEDRAAWDKCEYEDYIMRIKKLLVRFRCVTFRSLSVSAVCLNGDNAKQLWRRKNEIHGEMMCNPQCLRAAQSRLGKKLIEIRNEPTIQGGIFLRHLLLRNPKVGDLYPDVVLSIITSFIEMTLNTSDMASRRLCIDLYSIRYGCDAQMMEILLNTLSASVMNKLLSQEERTGIFNLKSLGVPAMRVHLCNLLFEMFSSSLSFAKAGQFVVRDAIMNILEISLNDLELRDAALGTIRSLCTNGKNSFLPLVPQVVTILISKLKVPSDSLFQTLHHMCRIYGPSSTVFRHLYVIFSSLVHPLDEKV</sequence>
<dbReference type="Pfam" id="PF05676">
    <property type="entry name" value="NDUF_B7"/>
    <property type="match status" value="1"/>
</dbReference>
<keyword evidence="6" id="KW-0813">Transport</keyword>
<evidence type="ECO:0000256" key="6">
    <source>
        <dbReference type="ARBA" id="ARBA00022448"/>
    </source>
</evidence>
<evidence type="ECO:0000256" key="10">
    <source>
        <dbReference type="ARBA" id="ARBA00023128"/>
    </source>
</evidence>
<evidence type="ECO:0000256" key="11">
    <source>
        <dbReference type="ARBA" id="ARBA00023136"/>
    </source>
</evidence>
<proteinExistence type="inferred from homology"/>
<dbReference type="SUPFAM" id="SSF48371">
    <property type="entry name" value="ARM repeat"/>
    <property type="match status" value="1"/>
</dbReference>
<keyword evidence="12" id="KW-1015">Disulfide bond</keyword>
<name>A0A0D8Y1Q4_DICVI</name>
<keyword evidence="9" id="KW-0249">Electron transport</keyword>
<accession>A0A0D8Y1Q4</accession>
<dbReference type="GO" id="GO:0005758">
    <property type="term" value="C:mitochondrial intermembrane space"/>
    <property type="evidence" value="ECO:0007669"/>
    <property type="project" value="UniProtKB-SubCell"/>
</dbReference>
<evidence type="ECO:0000313" key="14">
    <source>
        <dbReference type="Proteomes" id="UP000053766"/>
    </source>
</evidence>
<evidence type="ECO:0000256" key="12">
    <source>
        <dbReference type="ARBA" id="ARBA00023157"/>
    </source>
</evidence>